<comment type="caution">
    <text evidence="6">The sequence shown here is derived from an EMBL/GenBank/DDBJ whole genome shotgun (WGS) entry which is preliminary data.</text>
</comment>
<dbReference type="InterPro" id="IPR003018">
    <property type="entry name" value="GAF"/>
</dbReference>
<sequence>MHLDPEALDASLRMLRHTPREPDLRRALAKVVTAVNRLFPCDGAGLMFADASGVLRYVTATDESGRSLELAQAELNEGPCVDAYVHDRLVASPDVTRDVRWPALARIVQTEVRAVLGAPVRLSGTPIGCLNLHAAEPRRWEDSDLRGLPAYAELIEEIICAALAAEHTGTLARQLERALHDRAVIERAIGFLMADRGLDAKEAFDHLRRQARNSRRRIVHISAELLGEPIPLPQRPSAS</sequence>
<keyword evidence="2" id="KW-0418">Kinase</keyword>
<evidence type="ECO:0000256" key="1">
    <source>
        <dbReference type="ARBA" id="ARBA00022679"/>
    </source>
</evidence>
<dbReference type="SUPFAM" id="SSF52172">
    <property type="entry name" value="CheY-like"/>
    <property type="match status" value="1"/>
</dbReference>
<accession>A0A939TDK0</accession>
<dbReference type="GO" id="GO:0003723">
    <property type="term" value="F:RNA binding"/>
    <property type="evidence" value="ECO:0007669"/>
    <property type="project" value="InterPro"/>
</dbReference>
<dbReference type="InterPro" id="IPR029016">
    <property type="entry name" value="GAF-like_dom_sf"/>
</dbReference>
<name>A0A939TDK0_9ACTN</name>
<keyword evidence="4" id="KW-0804">Transcription</keyword>
<dbReference type="InterPro" id="IPR005561">
    <property type="entry name" value="ANTAR"/>
</dbReference>
<dbReference type="InterPro" id="IPR012074">
    <property type="entry name" value="GAF_ANTAR"/>
</dbReference>
<evidence type="ECO:0000256" key="3">
    <source>
        <dbReference type="ARBA" id="ARBA00023015"/>
    </source>
</evidence>
<evidence type="ECO:0000256" key="2">
    <source>
        <dbReference type="ARBA" id="ARBA00022777"/>
    </source>
</evidence>
<keyword evidence="3" id="KW-0805">Transcription regulation</keyword>
<dbReference type="EMBL" id="JAGEOJ010000016">
    <property type="protein sequence ID" value="MBO2452380.1"/>
    <property type="molecule type" value="Genomic_DNA"/>
</dbReference>
<dbReference type="Pfam" id="PF01590">
    <property type="entry name" value="GAF"/>
    <property type="match status" value="1"/>
</dbReference>
<protein>
    <submittedName>
        <fullName evidence="6">GAF and ANTAR domain-containing protein</fullName>
    </submittedName>
</protein>
<organism evidence="6 7">
    <name type="scientific">Actinomadura barringtoniae</name>
    <dbReference type="NCBI Taxonomy" id="1427535"/>
    <lineage>
        <taxon>Bacteria</taxon>
        <taxon>Bacillati</taxon>
        <taxon>Actinomycetota</taxon>
        <taxon>Actinomycetes</taxon>
        <taxon>Streptosporangiales</taxon>
        <taxon>Thermomonosporaceae</taxon>
        <taxon>Actinomadura</taxon>
    </lineage>
</organism>
<keyword evidence="1" id="KW-0808">Transferase</keyword>
<keyword evidence="7" id="KW-1185">Reference proteome</keyword>
<evidence type="ECO:0000313" key="7">
    <source>
        <dbReference type="Proteomes" id="UP000669179"/>
    </source>
</evidence>
<dbReference type="InterPro" id="IPR036388">
    <property type="entry name" value="WH-like_DNA-bd_sf"/>
</dbReference>
<evidence type="ECO:0000313" key="6">
    <source>
        <dbReference type="EMBL" id="MBO2452380.1"/>
    </source>
</evidence>
<proteinExistence type="predicted"/>
<dbReference type="Proteomes" id="UP000669179">
    <property type="component" value="Unassembled WGS sequence"/>
</dbReference>
<dbReference type="PROSITE" id="PS50921">
    <property type="entry name" value="ANTAR"/>
    <property type="match status" value="1"/>
</dbReference>
<evidence type="ECO:0000256" key="4">
    <source>
        <dbReference type="ARBA" id="ARBA00023163"/>
    </source>
</evidence>
<feature type="domain" description="ANTAR" evidence="5">
    <location>
        <begin position="165"/>
        <end position="226"/>
    </location>
</feature>
<dbReference type="Gene3D" id="3.30.450.40">
    <property type="match status" value="1"/>
</dbReference>
<dbReference type="GO" id="GO:0016301">
    <property type="term" value="F:kinase activity"/>
    <property type="evidence" value="ECO:0007669"/>
    <property type="project" value="UniProtKB-KW"/>
</dbReference>
<evidence type="ECO:0000259" key="5">
    <source>
        <dbReference type="PROSITE" id="PS50921"/>
    </source>
</evidence>
<dbReference type="Gene3D" id="1.10.10.10">
    <property type="entry name" value="Winged helix-like DNA-binding domain superfamily/Winged helix DNA-binding domain"/>
    <property type="match status" value="1"/>
</dbReference>
<dbReference type="RefSeq" id="WP_208260366.1">
    <property type="nucleotide sequence ID" value="NZ_JAGEOJ010000016.1"/>
</dbReference>
<reference evidence="6" key="1">
    <citation type="submission" date="2021-03" db="EMBL/GenBank/DDBJ databases">
        <authorList>
            <person name="Kanchanasin P."/>
            <person name="Saeng-In P."/>
            <person name="Phongsopitanun W."/>
            <person name="Yuki M."/>
            <person name="Kudo T."/>
            <person name="Ohkuma M."/>
            <person name="Tanasupawat S."/>
        </authorList>
    </citation>
    <scope>NUCLEOTIDE SEQUENCE</scope>
    <source>
        <strain evidence="6">GKU 128</strain>
    </source>
</reference>
<gene>
    <name evidence="6" type="ORF">J4573_35185</name>
</gene>
<dbReference type="SMART" id="SM00065">
    <property type="entry name" value="GAF"/>
    <property type="match status" value="1"/>
</dbReference>
<dbReference type="InterPro" id="IPR011006">
    <property type="entry name" value="CheY-like_superfamily"/>
</dbReference>
<dbReference type="SMART" id="SM01012">
    <property type="entry name" value="ANTAR"/>
    <property type="match status" value="1"/>
</dbReference>
<dbReference type="Pfam" id="PF03861">
    <property type="entry name" value="ANTAR"/>
    <property type="match status" value="1"/>
</dbReference>
<dbReference type="PIRSF" id="PIRSF036625">
    <property type="entry name" value="GAF_ANTAR"/>
    <property type="match status" value="1"/>
</dbReference>
<dbReference type="AlphaFoldDB" id="A0A939TDK0"/>
<dbReference type="SUPFAM" id="SSF55781">
    <property type="entry name" value="GAF domain-like"/>
    <property type="match status" value="1"/>
</dbReference>